<proteinExistence type="predicted"/>
<dbReference type="Pfam" id="PF03123">
    <property type="entry name" value="CAT_RBD"/>
    <property type="match status" value="1"/>
</dbReference>
<organism evidence="3 4">
    <name type="scientific">Collinsella stercoris DSM 13279</name>
    <dbReference type="NCBI Taxonomy" id="445975"/>
    <lineage>
        <taxon>Bacteria</taxon>
        <taxon>Bacillati</taxon>
        <taxon>Actinomycetota</taxon>
        <taxon>Coriobacteriia</taxon>
        <taxon>Coriobacteriales</taxon>
        <taxon>Coriobacteriaceae</taxon>
        <taxon>Collinsella</taxon>
    </lineage>
</organism>
<comment type="caution">
    <text evidence="3">The sequence shown here is derived from an EMBL/GenBank/DDBJ whole genome shotgun (WGS) entry which is preliminary data.</text>
</comment>
<dbReference type="SUPFAM" id="SSF63520">
    <property type="entry name" value="PTS-regulatory domain, PRD"/>
    <property type="match status" value="2"/>
</dbReference>
<dbReference type="InterPro" id="IPR050661">
    <property type="entry name" value="BglG_antiterminators"/>
</dbReference>
<sequence length="287" mass="32585">MWVFFIGGLRRVQIVKVFNNNAVASITDDGQDVILTGAGIGFQKHTGDAVEENAIEKRYYFHDGESDSIYGLFAHTPVEFFNISKSIMDEAEKRLHIVLKDQVLIALTDHIVFAVERARNGEGFSNLMFSEVRGLYRREYEIGLWGIHLVEEALGIRLPEDEASFIALHILNGQSDLSATAVLDTIHLVSGCIQVIEELYGITFDSDELSYIRLTTHLKFLAQRIFSGTTDEDGFFDQQMFDLLCERNPLAHECARKISAFLKSDFLYSLSDREEFYLMIHVLKTIG</sequence>
<feature type="domain" description="PRD" evidence="2">
    <location>
        <begin position="181"/>
        <end position="287"/>
    </location>
</feature>
<dbReference type="GO" id="GO:0003723">
    <property type="term" value="F:RNA binding"/>
    <property type="evidence" value="ECO:0007669"/>
    <property type="project" value="InterPro"/>
</dbReference>
<dbReference type="AlphaFoldDB" id="B6GAF6"/>
<reference evidence="3 4" key="1">
    <citation type="submission" date="2008-10" db="EMBL/GenBank/DDBJ databases">
        <title>Draft genome sequence of Collinsella stercoris (DSM 13279).</title>
        <authorList>
            <person name="Sudarsanam P."/>
            <person name="Ley R."/>
            <person name="Guruge J."/>
            <person name="Turnbaugh P.J."/>
            <person name="Mahowald M."/>
            <person name="Liep D."/>
            <person name="Gordon J."/>
        </authorList>
    </citation>
    <scope>NUCLEOTIDE SEQUENCE [LARGE SCALE GENOMIC DNA]</scope>
    <source>
        <strain evidence="3 4">DSM 13279</strain>
    </source>
</reference>
<dbReference type="InterPro" id="IPR011608">
    <property type="entry name" value="PRD"/>
</dbReference>
<dbReference type="HOGENOM" id="CLU_078802_0_0_11"/>
<dbReference type="InterPro" id="IPR036650">
    <property type="entry name" value="CAT_RNA-bd_dom_sf"/>
</dbReference>
<dbReference type="GO" id="GO:0006355">
    <property type="term" value="P:regulation of DNA-templated transcription"/>
    <property type="evidence" value="ECO:0007669"/>
    <property type="project" value="InterPro"/>
</dbReference>
<dbReference type="Pfam" id="PF00874">
    <property type="entry name" value="PRD"/>
    <property type="match status" value="2"/>
</dbReference>
<evidence type="ECO:0000256" key="1">
    <source>
        <dbReference type="ARBA" id="ARBA00022737"/>
    </source>
</evidence>
<keyword evidence="1" id="KW-0677">Repeat</keyword>
<dbReference type="eggNOG" id="COG3711">
    <property type="taxonomic scope" value="Bacteria"/>
</dbReference>
<dbReference type="STRING" id="445975.COLSTE_01055"/>
<feature type="domain" description="PRD" evidence="2">
    <location>
        <begin position="75"/>
        <end position="180"/>
    </location>
</feature>
<dbReference type="SMART" id="SM01061">
    <property type="entry name" value="CAT_RBD"/>
    <property type="match status" value="1"/>
</dbReference>
<dbReference type="PANTHER" id="PTHR30185">
    <property type="entry name" value="CRYPTIC BETA-GLUCOSIDE BGL OPERON ANTITERMINATOR"/>
    <property type="match status" value="1"/>
</dbReference>
<keyword evidence="4" id="KW-1185">Reference proteome</keyword>
<dbReference type="InterPro" id="IPR036634">
    <property type="entry name" value="PRD_sf"/>
</dbReference>
<dbReference type="PROSITE" id="PS51372">
    <property type="entry name" value="PRD_2"/>
    <property type="match status" value="2"/>
</dbReference>
<protein>
    <submittedName>
        <fullName evidence="3">PRD domain protein</fullName>
    </submittedName>
</protein>
<dbReference type="InterPro" id="IPR004341">
    <property type="entry name" value="CAT_RNA-bd_dom"/>
</dbReference>
<dbReference type="Gene3D" id="1.10.1790.10">
    <property type="entry name" value="PRD domain"/>
    <property type="match status" value="2"/>
</dbReference>
<evidence type="ECO:0000313" key="4">
    <source>
        <dbReference type="Proteomes" id="UP000003560"/>
    </source>
</evidence>
<name>B6GAF6_9ACTN</name>
<accession>B6GAF6</accession>
<dbReference type="Proteomes" id="UP000003560">
    <property type="component" value="Unassembled WGS sequence"/>
</dbReference>
<gene>
    <name evidence="3" type="ORF">COLSTE_01055</name>
</gene>
<dbReference type="EMBL" id="ABXJ01000059">
    <property type="protein sequence ID" value="EEA90770.1"/>
    <property type="molecule type" value="Genomic_DNA"/>
</dbReference>
<dbReference type="SUPFAM" id="SSF50151">
    <property type="entry name" value="SacY-like RNA-binding domain"/>
    <property type="match status" value="1"/>
</dbReference>
<dbReference type="Gene3D" id="2.30.24.10">
    <property type="entry name" value="CAT RNA-binding domain"/>
    <property type="match status" value="1"/>
</dbReference>
<dbReference type="PANTHER" id="PTHR30185:SF15">
    <property type="entry name" value="CRYPTIC BETA-GLUCOSIDE BGL OPERON ANTITERMINATOR"/>
    <property type="match status" value="1"/>
</dbReference>
<evidence type="ECO:0000259" key="2">
    <source>
        <dbReference type="PROSITE" id="PS51372"/>
    </source>
</evidence>
<evidence type="ECO:0000313" key="3">
    <source>
        <dbReference type="EMBL" id="EEA90770.1"/>
    </source>
</evidence>
<reference evidence="3 4" key="2">
    <citation type="submission" date="2008-10" db="EMBL/GenBank/DDBJ databases">
        <authorList>
            <person name="Fulton L."/>
            <person name="Clifton S."/>
            <person name="Fulton B."/>
            <person name="Xu J."/>
            <person name="Minx P."/>
            <person name="Pepin K.H."/>
            <person name="Johnson M."/>
            <person name="Thiruvilangam P."/>
            <person name="Bhonagiri V."/>
            <person name="Nash W.E."/>
            <person name="Mardis E.R."/>
            <person name="Wilson R.K."/>
        </authorList>
    </citation>
    <scope>NUCLEOTIDE SEQUENCE [LARGE SCALE GENOMIC DNA]</scope>
    <source>
        <strain evidence="3 4">DSM 13279</strain>
    </source>
</reference>